<dbReference type="Pfam" id="PF09965">
    <property type="entry name" value="DUF2199"/>
    <property type="match status" value="1"/>
</dbReference>
<protein>
    <recommendedName>
        <fullName evidence="3">DUF2199 domain-containing protein</fullName>
    </recommendedName>
</protein>
<accession>A0A917CVD4</accession>
<dbReference type="EMBL" id="BMFO01000016">
    <property type="protein sequence ID" value="GGF98848.1"/>
    <property type="molecule type" value="Genomic_DNA"/>
</dbReference>
<evidence type="ECO:0000313" key="1">
    <source>
        <dbReference type="EMBL" id="GGF98848.1"/>
    </source>
</evidence>
<dbReference type="Proteomes" id="UP000632858">
    <property type="component" value="Unassembled WGS sequence"/>
</dbReference>
<dbReference type="InterPro" id="IPR018697">
    <property type="entry name" value="DUF2199"/>
</dbReference>
<keyword evidence="2" id="KW-1185">Reference proteome</keyword>
<proteinExistence type="predicted"/>
<reference evidence="1" key="2">
    <citation type="submission" date="2020-09" db="EMBL/GenBank/DDBJ databases">
        <authorList>
            <person name="Sun Q."/>
            <person name="Zhou Y."/>
        </authorList>
    </citation>
    <scope>NUCLEOTIDE SEQUENCE</scope>
    <source>
        <strain evidence="1">CGMCC 1.12726</strain>
    </source>
</reference>
<sequence length="152" mass="17247">MPTDYGWKLPDDVWAIPEYERKDKAKFDNDLCQLGNRFFIRCVLKLPFIDQADFYAWGIWVEVSEPDFYRYVELYDQDGSTEPQIPGIIANAMLGYSTTLGIPVLVQYQASTSRPSVTVSVNDHPLSVEQSHGIDSHRYHEILVATGSLSGL</sequence>
<organism evidence="1 2">
    <name type="scientific">Arenimonas maotaiensis</name>
    <dbReference type="NCBI Taxonomy" id="1446479"/>
    <lineage>
        <taxon>Bacteria</taxon>
        <taxon>Pseudomonadati</taxon>
        <taxon>Pseudomonadota</taxon>
        <taxon>Gammaproteobacteria</taxon>
        <taxon>Lysobacterales</taxon>
        <taxon>Lysobacteraceae</taxon>
        <taxon>Arenimonas</taxon>
    </lineage>
</organism>
<reference evidence="1" key="1">
    <citation type="journal article" date="2014" name="Int. J. Syst. Evol. Microbiol.">
        <title>Complete genome sequence of Corynebacterium casei LMG S-19264T (=DSM 44701T), isolated from a smear-ripened cheese.</title>
        <authorList>
            <consortium name="US DOE Joint Genome Institute (JGI-PGF)"/>
            <person name="Walter F."/>
            <person name="Albersmeier A."/>
            <person name="Kalinowski J."/>
            <person name="Ruckert C."/>
        </authorList>
    </citation>
    <scope>NUCLEOTIDE SEQUENCE</scope>
    <source>
        <strain evidence="1">CGMCC 1.12726</strain>
    </source>
</reference>
<comment type="caution">
    <text evidence="1">The sequence shown here is derived from an EMBL/GenBank/DDBJ whole genome shotgun (WGS) entry which is preliminary data.</text>
</comment>
<gene>
    <name evidence="1" type="ORF">GCM10010960_20520</name>
</gene>
<dbReference type="AlphaFoldDB" id="A0A917CVD4"/>
<evidence type="ECO:0000313" key="2">
    <source>
        <dbReference type="Proteomes" id="UP000632858"/>
    </source>
</evidence>
<evidence type="ECO:0008006" key="3">
    <source>
        <dbReference type="Google" id="ProtNLM"/>
    </source>
</evidence>
<name>A0A917CVD4_9GAMM</name>